<feature type="domain" description="Glycosyl transferase family 1" evidence="1">
    <location>
        <begin position="201"/>
        <end position="367"/>
    </location>
</feature>
<dbReference type="PANTHER" id="PTHR45947:SF3">
    <property type="entry name" value="SULFOQUINOVOSYL TRANSFERASE SQD2"/>
    <property type="match status" value="1"/>
</dbReference>
<dbReference type="Proteomes" id="UP001056837">
    <property type="component" value="Chromosome"/>
</dbReference>
<dbReference type="GO" id="GO:0016758">
    <property type="term" value="F:hexosyltransferase activity"/>
    <property type="evidence" value="ECO:0007669"/>
    <property type="project" value="TreeGrafter"/>
</dbReference>
<feature type="domain" description="Glycosyltransferase subfamily 4-like N-terminal" evidence="2">
    <location>
        <begin position="17"/>
        <end position="191"/>
    </location>
</feature>
<evidence type="ECO:0000313" key="3">
    <source>
        <dbReference type="EMBL" id="UTD14717.1"/>
    </source>
</evidence>
<proteinExistence type="predicted"/>
<sequence length="391" mass="45425">MRIGMVLDKTFPPDPRVHNEAIELIKSGHEVFLFCLTYGNEPTSELVGKIKVKRYESNKLEYKLSALAYTIPLYSLSLKKKIIHFLNKYDIEAIHIHDMVVAEAVMLANKKKQLPVVLDLHENRPEIMRFYPHLKKFPQNILISTNKWKQKEEELIKKASKVIVVTQEAKEEIYKRTKIKSDKVIVVPNTVRKSFFEKQDNFEESSKRDTFNLLYIGDTGERRGVATAIKSLPALKKEIENIRLVIVGSLNTKLKKLSEELKVEEQVCFEGWQEETTFPKYIKQSSVCLSPLHRNLHHDTTHANKLFQYMSLRKPLLVSDATAQKNIVEKVNAGLIHEAKNVEDFTDKVLRLYKDELLRKELGKNGEAFIRNEFTWDKTSKELINLYNSLI</sequence>
<dbReference type="InterPro" id="IPR050194">
    <property type="entry name" value="Glycosyltransferase_grp1"/>
</dbReference>
<dbReference type="Pfam" id="PF13439">
    <property type="entry name" value="Glyco_transf_4"/>
    <property type="match status" value="1"/>
</dbReference>
<name>A0AAE9MM26_9FLAO</name>
<evidence type="ECO:0000313" key="4">
    <source>
        <dbReference type="Proteomes" id="UP001056837"/>
    </source>
</evidence>
<dbReference type="Gene3D" id="3.40.50.2000">
    <property type="entry name" value="Glycogen Phosphorylase B"/>
    <property type="match status" value="2"/>
</dbReference>
<dbReference type="EMBL" id="CP050861">
    <property type="protein sequence ID" value="UTD14717.1"/>
    <property type="molecule type" value="Genomic_DNA"/>
</dbReference>
<dbReference type="PANTHER" id="PTHR45947">
    <property type="entry name" value="SULFOQUINOVOSYL TRANSFERASE SQD2"/>
    <property type="match status" value="1"/>
</dbReference>
<dbReference type="SUPFAM" id="SSF53756">
    <property type="entry name" value="UDP-Glycosyltransferase/glycogen phosphorylase"/>
    <property type="match status" value="1"/>
</dbReference>
<organism evidence="3 4">
    <name type="scientific">Tenacibaculum mesophilum</name>
    <dbReference type="NCBI Taxonomy" id="104268"/>
    <lineage>
        <taxon>Bacteria</taxon>
        <taxon>Pseudomonadati</taxon>
        <taxon>Bacteroidota</taxon>
        <taxon>Flavobacteriia</taxon>
        <taxon>Flavobacteriales</taxon>
        <taxon>Flavobacteriaceae</taxon>
        <taxon>Tenacibaculum</taxon>
    </lineage>
</organism>
<protein>
    <submittedName>
        <fullName evidence="3">Glycosyltransferase family 4 protein</fullName>
    </submittedName>
</protein>
<dbReference type="CDD" id="cd03801">
    <property type="entry name" value="GT4_PimA-like"/>
    <property type="match status" value="1"/>
</dbReference>
<gene>
    <name evidence="3" type="ORF">HER15_04130</name>
</gene>
<dbReference type="InterPro" id="IPR001296">
    <property type="entry name" value="Glyco_trans_1"/>
</dbReference>
<evidence type="ECO:0000259" key="2">
    <source>
        <dbReference type="Pfam" id="PF13439"/>
    </source>
</evidence>
<dbReference type="InterPro" id="IPR028098">
    <property type="entry name" value="Glyco_trans_4-like_N"/>
</dbReference>
<evidence type="ECO:0000259" key="1">
    <source>
        <dbReference type="Pfam" id="PF00534"/>
    </source>
</evidence>
<reference evidence="3" key="1">
    <citation type="submission" date="2020-04" db="EMBL/GenBank/DDBJ databases">
        <title>Tenacibaculum mesophilum bac2.</title>
        <authorList>
            <person name="Li M."/>
        </authorList>
    </citation>
    <scope>NUCLEOTIDE SEQUENCE</scope>
    <source>
        <strain evidence="3">Bac2</strain>
    </source>
</reference>
<dbReference type="Pfam" id="PF00534">
    <property type="entry name" value="Glycos_transf_1"/>
    <property type="match status" value="1"/>
</dbReference>
<dbReference type="AlphaFoldDB" id="A0AAE9MM26"/>
<accession>A0AAE9MM26</accession>
<dbReference type="RefSeq" id="WP_253680492.1">
    <property type="nucleotide sequence ID" value="NZ_CP050861.1"/>
</dbReference>